<dbReference type="EMBL" id="BJLB01000001">
    <property type="protein sequence ID" value="GEA34335.1"/>
    <property type="molecule type" value="Genomic_DNA"/>
</dbReference>
<evidence type="ECO:0000313" key="1">
    <source>
        <dbReference type="EMBL" id="GEA34335.1"/>
    </source>
</evidence>
<gene>
    <name evidence="1" type="ORF">Ccl03g_00480</name>
</gene>
<name>A0A829VVM1_9FIRM</name>
<proteinExistence type="predicted"/>
<evidence type="ECO:0000313" key="2">
    <source>
        <dbReference type="Proteomes" id="UP000315200"/>
    </source>
</evidence>
<comment type="caution">
    <text evidence="1">The sequence shown here is derived from an EMBL/GenBank/DDBJ whole genome shotgun (WGS) entry which is preliminary data.</text>
</comment>
<dbReference type="RefSeq" id="WP_038270638.1">
    <property type="nucleotide sequence ID" value="NZ_JBDOZO010000097.1"/>
</dbReference>
<organism evidence="1 2">
    <name type="scientific">Enterocloster clostridioformis</name>
    <dbReference type="NCBI Taxonomy" id="1531"/>
    <lineage>
        <taxon>Bacteria</taxon>
        <taxon>Bacillati</taxon>
        <taxon>Bacillota</taxon>
        <taxon>Clostridia</taxon>
        <taxon>Lachnospirales</taxon>
        <taxon>Lachnospiraceae</taxon>
        <taxon>Enterocloster</taxon>
    </lineage>
</organism>
<reference evidence="1 2" key="1">
    <citation type="submission" date="2019-06" db="EMBL/GenBank/DDBJ databases">
        <title>Draft genome sequence of [Clostridium] clostridioforme NBRC 113352.</title>
        <authorList>
            <person name="Miura T."/>
            <person name="Furukawa M."/>
            <person name="Shimamura M."/>
            <person name="Ohyama Y."/>
            <person name="Yamazoe A."/>
            <person name="Kawasaki H."/>
        </authorList>
    </citation>
    <scope>NUCLEOTIDE SEQUENCE [LARGE SCALE GENOMIC DNA]</scope>
    <source>
        <strain evidence="1 2">NBRC 113352</strain>
    </source>
</reference>
<protein>
    <submittedName>
        <fullName evidence="1">Uncharacterized protein</fullName>
    </submittedName>
</protein>
<accession>A0A829VVM1</accession>
<dbReference type="Proteomes" id="UP000315200">
    <property type="component" value="Unassembled WGS sequence"/>
</dbReference>
<dbReference type="AlphaFoldDB" id="A0A829VVM1"/>
<sequence length="61" mass="7357">MVQENVELEKSMKIYQIIWAEGEDKKEKQVIMHIYIRSNIKNNLNLHYHGATKWFFYGKNG</sequence>